<organism evidence="8 9">
    <name type="scientific">Lagenidium giganteum</name>
    <dbReference type="NCBI Taxonomy" id="4803"/>
    <lineage>
        <taxon>Eukaryota</taxon>
        <taxon>Sar</taxon>
        <taxon>Stramenopiles</taxon>
        <taxon>Oomycota</taxon>
        <taxon>Peronosporomycetes</taxon>
        <taxon>Pythiales</taxon>
        <taxon>Pythiaceae</taxon>
    </lineage>
</organism>
<dbReference type="GO" id="GO:0005044">
    <property type="term" value="F:scavenger receptor activity"/>
    <property type="evidence" value="ECO:0007669"/>
    <property type="project" value="TreeGrafter"/>
</dbReference>
<feature type="transmembrane region" description="Helical" evidence="7">
    <location>
        <begin position="683"/>
        <end position="704"/>
    </location>
</feature>
<name>A0AAV2YNY5_9STRA</name>
<evidence type="ECO:0000256" key="3">
    <source>
        <dbReference type="ARBA" id="ARBA00022692"/>
    </source>
</evidence>
<evidence type="ECO:0000313" key="9">
    <source>
        <dbReference type="Proteomes" id="UP001146120"/>
    </source>
</evidence>
<dbReference type="Proteomes" id="UP001146120">
    <property type="component" value="Unassembled WGS sequence"/>
</dbReference>
<comment type="subcellular location">
    <subcellularLocation>
        <location evidence="1">Membrane</location>
    </subcellularLocation>
</comment>
<dbReference type="PANTHER" id="PTHR11923">
    <property type="entry name" value="SCAVENGER RECEPTOR CLASS B TYPE-1 SR-B1"/>
    <property type="match status" value="1"/>
</dbReference>
<evidence type="ECO:0000256" key="6">
    <source>
        <dbReference type="ARBA" id="ARBA00023180"/>
    </source>
</evidence>
<dbReference type="PRINTS" id="PR01609">
    <property type="entry name" value="CD36FAMILY"/>
</dbReference>
<keyword evidence="5 7" id="KW-0472">Membrane</keyword>
<evidence type="ECO:0000313" key="8">
    <source>
        <dbReference type="EMBL" id="DAZ95790.1"/>
    </source>
</evidence>
<keyword evidence="6" id="KW-0325">Glycoprotein</keyword>
<dbReference type="EMBL" id="DAKRPA010000189">
    <property type="protein sequence ID" value="DAZ95790.1"/>
    <property type="molecule type" value="Genomic_DNA"/>
</dbReference>
<feature type="transmembrane region" description="Helical" evidence="7">
    <location>
        <begin position="39"/>
        <end position="60"/>
    </location>
</feature>
<comment type="similarity">
    <text evidence="2">Belongs to the CD36 family.</text>
</comment>
<evidence type="ECO:0000256" key="5">
    <source>
        <dbReference type="ARBA" id="ARBA00023136"/>
    </source>
</evidence>
<gene>
    <name evidence="8" type="ORF">N0F65_009186</name>
</gene>
<dbReference type="GO" id="GO:0005737">
    <property type="term" value="C:cytoplasm"/>
    <property type="evidence" value="ECO:0007669"/>
    <property type="project" value="TreeGrafter"/>
</dbReference>
<accession>A0AAV2YNY5</accession>
<evidence type="ECO:0000256" key="2">
    <source>
        <dbReference type="ARBA" id="ARBA00010532"/>
    </source>
</evidence>
<evidence type="ECO:0000256" key="1">
    <source>
        <dbReference type="ARBA" id="ARBA00004370"/>
    </source>
</evidence>
<keyword evidence="4 7" id="KW-1133">Transmembrane helix</keyword>
<protein>
    <submittedName>
        <fullName evidence="8">Uncharacterized protein</fullName>
    </submittedName>
</protein>
<reference evidence="8" key="2">
    <citation type="journal article" date="2023" name="Microbiol Resour">
        <title>Decontamination and Annotation of the Draft Genome Sequence of the Oomycete Lagenidium giganteum ARSEF 373.</title>
        <authorList>
            <person name="Morgan W.R."/>
            <person name="Tartar A."/>
        </authorList>
    </citation>
    <scope>NUCLEOTIDE SEQUENCE</scope>
    <source>
        <strain evidence="8">ARSEF 373</strain>
    </source>
</reference>
<proteinExistence type="inferred from homology"/>
<comment type="caution">
    <text evidence="8">The sequence shown here is derived from an EMBL/GenBank/DDBJ whole genome shotgun (WGS) entry which is preliminary data.</text>
</comment>
<dbReference type="GO" id="GO:0016020">
    <property type="term" value="C:membrane"/>
    <property type="evidence" value="ECO:0007669"/>
    <property type="project" value="UniProtKB-SubCell"/>
</dbReference>
<evidence type="ECO:0000256" key="7">
    <source>
        <dbReference type="SAM" id="Phobius"/>
    </source>
</evidence>
<dbReference type="AlphaFoldDB" id="A0AAV2YNY5"/>
<dbReference type="InterPro" id="IPR002159">
    <property type="entry name" value="CD36_fam"/>
</dbReference>
<dbReference type="Pfam" id="PF01130">
    <property type="entry name" value="CD36"/>
    <property type="match status" value="2"/>
</dbReference>
<sequence>MANDTFTPGNVAEAYEKTLPTPKDDASAPSKQGCSPRTIGNTCIGLGVFFVVCGIIYGTVVPPAINKQIKSGVAMCSASDFSKDAYLDPYGDCKDCVPYYFKLTMFNATNAQEHLEKGVPLKLQEVGPYAYCRREKKVDVSFNKPYVTYSKYSYHTFDQSKSCKTCKESDVVVNYDVGYLNVITQAGGEIGFLRQLIGGTFGATKTPDEIDDMIKNNGTQIMRFINGLNSMNPEAMLKLQASILGFLTTGPLALTTLDLSGFAYNGLFVSHKVSEWAQGYPSFLAGMALGSHNAKVCKKLGDKCKTCEGEECARIFADCNKCVLAAKVVAANNATCNRVAAIVAEGSDEAKGAAFAAATCNLPKMCETLGLCVAPLPGVVETSGQDFSKEAPPSEILGKYIQNTGCDDLSQINVYKQYDGYTSAPLWVKIDGRRNPTIKEMNEFAAYGNCKNPTENLTCPEVKGNDATAIKPALISISGFASEPSSNINDMYLSQAKQNVTLEYHGSKNKETENIPLVRFAPPSDLLHSHPWNEARGTGYPVDGVQPLAFSTGFLAYLSYPVFLWGDKALYNDIEITMIDGVKATQETLFENGELKKPYAEKYTTFVDVEPGVGKAMNARKRLMASYAVAASVAEKNSSMSEVVWPKLKPEIIVPSYWGEESSSIPKDKADHFHFVHTITKSLLPTMIAGIVVGLGLVAGGVVYRRRASAVAKNEA</sequence>
<dbReference type="PANTHER" id="PTHR11923:SF51">
    <property type="entry name" value="LYSOSOME MEMBRANE PROTEIN 2"/>
    <property type="match status" value="1"/>
</dbReference>
<evidence type="ECO:0000256" key="4">
    <source>
        <dbReference type="ARBA" id="ARBA00022989"/>
    </source>
</evidence>
<keyword evidence="3 7" id="KW-0812">Transmembrane</keyword>
<reference evidence="8" key="1">
    <citation type="submission" date="2022-11" db="EMBL/GenBank/DDBJ databases">
        <authorList>
            <person name="Morgan W.R."/>
            <person name="Tartar A."/>
        </authorList>
    </citation>
    <scope>NUCLEOTIDE SEQUENCE</scope>
    <source>
        <strain evidence="8">ARSEF 373</strain>
    </source>
</reference>
<keyword evidence="9" id="KW-1185">Reference proteome</keyword>